<accession>A0AAU9VQG9</accession>
<gene>
    <name evidence="2" type="ORF">PMEA_00016896</name>
</gene>
<reference evidence="2 3" key="1">
    <citation type="submission" date="2022-05" db="EMBL/GenBank/DDBJ databases">
        <authorList>
            <consortium name="Genoscope - CEA"/>
            <person name="William W."/>
        </authorList>
    </citation>
    <scope>NUCLEOTIDE SEQUENCE [LARGE SCALE GENOMIC DNA]</scope>
</reference>
<keyword evidence="3" id="KW-1185">Reference proteome</keyword>
<keyword evidence="1" id="KW-0472">Membrane</keyword>
<dbReference type="AlphaFoldDB" id="A0AAU9VQG9"/>
<evidence type="ECO:0000313" key="3">
    <source>
        <dbReference type="Proteomes" id="UP001159428"/>
    </source>
</evidence>
<sequence>MQEALQTKPLARPRRGKGRFVALITTDLLSTGSFASVLTGVGIVVSVYLTGIAGLLGFMSATGTAASKKLIKKAEKHEKTVSLAEAKHRSISRLVSTACQGGSISDGEFASIMSEVKQYYDLKAKVIKYDLLNTVEKVQDATLRGEIKKEFHRKLDSLLTIDRVEN</sequence>
<comment type="caution">
    <text evidence="2">The sequence shown here is derived from an EMBL/GenBank/DDBJ whole genome shotgun (WGS) entry which is preliminary data.</text>
</comment>
<evidence type="ECO:0000256" key="1">
    <source>
        <dbReference type="SAM" id="Phobius"/>
    </source>
</evidence>
<evidence type="ECO:0000313" key="2">
    <source>
        <dbReference type="EMBL" id="CAH3036482.1"/>
    </source>
</evidence>
<proteinExistence type="predicted"/>
<evidence type="ECO:0008006" key="4">
    <source>
        <dbReference type="Google" id="ProtNLM"/>
    </source>
</evidence>
<feature type="transmembrane region" description="Helical" evidence="1">
    <location>
        <begin position="47"/>
        <end position="66"/>
    </location>
</feature>
<keyword evidence="1" id="KW-0812">Transmembrane</keyword>
<protein>
    <recommendedName>
        <fullName evidence="4">ATP synthase protein MI25</fullName>
    </recommendedName>
</protein>
<name>A0AAU9VQG9_9CNID</name>
<dbReference type="Proteomes" id="UP001159428">
    <property type="component" value="Unassembled WGS sequence"/>
</dbReference>
<dbReference type="EMBL" id="CALNXJ010000003">
    <property type="protein sequence ID" value="CAH3036482.1"/>
    <property type="molecule type" value="Genomic_DNA"/>
</dbReference>
<keyword evidence="1" id="KW-1133">Transmembrane helix</keyword>
<organism evidence="2 3">
    <name type="scientific">Pocillopora meandrina</name>
    <dbReference type="NCBI Taxonomy" id="46732"/>
    <lineage>
        <taxon>Eukaryota</taxon>
        <taxon>Metazoa</taxon>
        <taxon>Cnidaria</taxon>
        <taxon>Anthozoa</taxon>
        <taxon>Hexacorallia</taxon>
        <taxon>Scleractinia</taxon>
        <taxon>Astrocoeniina</taxon>
        <taxon>Pocilloporidae</taxon>
        <taxon>Pocillopora</taxon>
    </lineage>
</organism>